<dbReference type="GO" id="GO:0006046">
    <property type="term" value="P:N-acetylglucosamine catabolic process"/>
    <property type="evidence" value="ECO:0007669"/>
    <property type="project" value="TreeGrafter"/>
</dbReference>
<feature type="binding site" evidence="11">
    <location>
        <position position="223"/>
    </location>
    <ligand>
        <name>Zn(2+)</name>
        <dbReference type="ChEBI" id="CHEBI:29105"/>
    </ligand>
</feature>
<evidence type="ECO:0000256" key="10">
    <source>
        <dbReference type="PIRSR" id="PIRSR038994-2"/>
    </source>
</evidence>
<evidence type="ECO:0000256" key="5">
    <source>
        <dbReference type="ARBA" id="ARBA00022801"/>
    </source>
</evidence>
<feature type="binding site" evidence="11">
    <location>
        <position position="134"/>
    </location>
    <ligand>
        <name>Zn(2+)</name>
        <dbReference type="ChEBI" id="CHEBI:29105"/>
    </ligand>
</feature>
<dbReference type="OrthoDB" id="10264777at2759"/>
<dbReference type="EMBL" id="GL832964">
    <property type="protein sequence ID" value="EGD72609.1"/>
    <property type="molecule type" value="Genomic_DNA"/>
</dbReference>
<evidence type="ECO:0000256" key="11">
    <source>
        <dbReference type="PIRSR" id="PIRSR038994-3"/>
    </source>
</evidence>
<dbReference type="InterPro" id="IPR006680">
    <property type="entry name" value="Amidohydro-rel"/>
</dbReference>
<dbReference type="Proteomes" id="UP000007799">
    <property type="component" value="Unassembled WGS sequence"/>
</dbReference>
<proteinExistence type="inferred from homology"/>
<feature type="domain" description="Amidohydrolase-related" evidence="12">
    <location>
        <begin position="52"/>
        <end position="389"/>
    </location>
</feature>
<dbReference type="NCBIfam" id="TIGR00221">
    <property type="entry name" value="nagA"/>
    <property type="match status" value="1"/>
</dbReference>
<feature type="binding site" evidence="10">
    <location>
        <begin position="319"/>
        <end position="321"/>
    </location>
    <ligand>
        <name>substrate</name>
    </ligand>
</feature>
<keyword evidence="5 8" id="KW-0378">Hydrolase</keyword>
<evidence type="ECO:0000256" key="3">
    <source>
        <dbReference type="ARBA" id="ARBA00018029"/>
    </source>
</evidence>
<evidence type="ECO:0000313" key="14">
    <source>
        <dbReference type="Proteomes" id="UP000007799"/>
    </source>
</evidence>
<dbReference type="PIRSF" id="PIRSF038994">
    <property type="entry name" value="NagA"/>
    <property type="match status" value="1"/>
</dbReference>
<dbReference type="SUPFAM" id="SSF51556">
    <property type="entry name" value="Metallo-dependent hydrolases"/>
    <property type="match status" value="1"/>
</dbReference>
<dbReference type="STRING" id="946362.F2U8A1"/>
<dbReference type="Pfam" id="PF01979">
    <property type="entry name" value="Amidohydro_1"/>
    <property type="match status" value="1"/>
</dbReference>
<organism evidence="14">
    <name type="scientific">Salpingoeca rosetta (strain ATCC 50818 / BSB-021)</name>
    <dbReference type="NCBI Taxonomy" id="946362"/>
    <lineage>
        <taxon>Eukaryota</taxon>
        <taxon>Choanoflagellata</taxon>
        <taxon>Craspedida</taxon>
        <taxon>Salpingoecidae</taxon>
        <taxon>Salpingoeca</taxon>
    </lineage>
</organism>
<evidence type="ECO:0000256" key="6">
    <source>
        <dbReference type="ARBA" id="ARBA00023277"/>
    </source>
</evidence>
<evidence type="ECO:0000313" key="13">
    <source>
        <dbReference type="EMBL" id="EGD72609.1"/>
    </source>
</evidence>
<evidence type="ECO:0000256" key="1">
    <source>
        <dbReference type="ARBA" id="ARBA00010716"/>
    </source>
</evidence>
<dbReference type="RefSeq" id="XP_004994432.1">
    <property type="nucleotide sequence ID" value="XM_004994375.1"/>
</dbReference>
<name>F2U8A1_SALR5</name>
<dbReference type="AlphaFoldDB" id="F2U8A1"/>
<dbReference type="GO" id="GO:0019262">
    <property type="term" value="P:N-acetylneuraminate catabolic process"/>
    <property type="evidence" value="ECO:0007669"/>
    <property type="project" value="UniProtKB-ARBA"/>
</dbReference>
<feature type="binding site" evidence="10">
    <location>
        <position position="145"/>
    </location>
    <ligand>
        <name>substrate</name>
    </ligand>
</feature>
<dbReference type="Gene3D" id="3.20.20.140">
    <property type="entry name" value="Metal-dependent hydrolases"/>
    <property type="match status" value="1"/>
</dbReference>
<accession>F2U8A1</accession>
<dbReference type="KEGG" id="sre:PTSG_04344"/>
<feature type="active site" description="Proton donor/acceptor" evidence="9">
    <location>
        <position position="284"/>
    </location>
</feature>
<evidence type="ECO:0000259" key="12">
    <source>
        <dbReference type="Pfam" id="PF01979"/>
    </source>
</evidence>
<comment type="cofactor">
    <cofactor evidence="11">
        <name>a divalent metal cation</name>
        <dbReference type="ChEBI" id="CHEBI:60240"/>
    </cofactor>
    <text evidence="11">Binds 1 divalent metal cation per subunit.</text>
</comment>
<dbReference type="EC" id="3.5.1.25" evidence="2 8"/>
<dbReference type="InterPro" id="IPR003764">
    <property type="entry name" value="GlcNAc_6-P_deAcase"/>
</dbReference>
<evidence type="ECO:0000256" key="2">
    <source>
        <dbReference type="ARBA" id="ARBA00011899"/>
    </source>
</evidence>
<dbReference type="eggNOG" id="KOG3892">
    <property type="taxonomic scope" value="Eukaryota"/>
</dbReference>
<evidence type="ECO:0000256" key="4">
    <source>
        <dbReference type="ARBA" id="ARBA00022723"/>
    </source>
</evidence>
<dbReference type="InterPro" id="IPR011059">
    <property type="entry name" value="Metal-dep_hydrolase_composite"/>
</dbReference>
<dbReference type="FunFam" id="3.20.20.140:FF:000023">
    <property type="entry name" value="N-acetylglucosamine-6-phosphate deacetylase"/>
    <property type="match status" value="1"/>
</dbReference>
<feature type="binding site" evidence="10">
    <location>
        <position position="262"/>
    </location>
    <ligand>
        <name>substrate</name>
    </ligand>
</feature>
<gene>
    <name evidence="13" type="ORF">PTSG_04344</name>
</gene>
<evidence type="ECO:0000256" key="9">
    <source>
        <dbReference type="PIRSR" id="PIRSR038994-1"/>
    </source>
</evidence>
<dbReference type="PANTHER" id="PTHR11113:SF14">
    <property type="entry name" value="N-ACETYLGLUCOSAMINE-6-PHOSPHATE DEACETYLASE"/>
    <property type="match status" value="1"/>
</dbReference>
<keyword evidence="14" id="KW-1185">Reference proteome</keyword>
<dbReference type="InterPro" id="IPR032466">
    <property type="entry name" value="Metal_Hydrolase"/>
</dbReference>
<comment type="similarity">
    <text evidence="1 8">Belongs to the metallo-dependent hydrolases superfamily. NagA family.</text>
</comment>
<feature type="binding site" evidence="11">
    <location>
        <position position="202"/>
    </location>
    <ligand>
        <name>Zn(2+)</name>
        <dbReference type="ChEBI" id="CHEBI:29105"/>
    </ligand>
</feature>
<dbReference type="SUPFAM" id="SSF51338">
    <property type="entry name" value="Composite domain of metallo-dependent hydrolases"/>
    <property type="match status" value="1"/>
</dbReference>
<dbReference type="GO" id="GO:0106279">
    <property type="term" value="P:negative regulation of UDP-N-acetylglucosamine biosynthetic process"/>
    <property type="evidence" value="ECO:0007669"/>
    <property type="project" value="UniProtKB-ARBA"/>
</dbReference>
<dbReference type="PANTHER" id="PTHR11113">
    <property type="entry name" value="N-ACETYLGLUCOSAMINE-6-PHOSPHATE DEACETYLASE"/>
    <property type="match status" value="1"/>
</dbReference>
<evidence type="ECO:0000256" key="8">
    <source>
        <dbReference type="PIRNR" id="PIRNR038994"/>
    </source>
</evidence>
<dbReference type="GeneID" id="16075015"/>
<dbReference type="Gene3D" id="2.30.40.10">
    <property type="entry name" value="Urease, subunit C, domain 1"/>
    <property type="match status" value="1"/>
</dbReference>
<keyword evidence="4 11" id="KW-0479">Metal-binding</keyword>
<dbReference type="GO" id="GO:0046872">
    <property type="term" value="F:metal ion binding"/>
    <property type="evidence" value="ECO:0007669"/>
    <property type="project" value="UniProtKB-KW"/>
</dbReference>
<keyword evidence="6 8" id="KW-0119">Carbohydrate metabolism</keyword>
<reference evidence="13" key="1">
    <citation type="submission" date="2009-08" db="EMBL/GenBank/DDBJ databases">
        <title>Annotation of Salpingoeca rosetta.</title>
        <authorList>
            <consortium name="The Broad Institute Genome Sequencing Platform"/>
            <person name="Russ C."/>
            <person name="Cuomo C."/>
            <person name="Burger G."/>
            <person name="Gray M.W."/>
            <person name="Holland P.W.H."/>
            <person name="King N."/>
            <person name="Lang F.B.F."/>
            <person name="Roger A.J."/>
            <person name="Ruiz-Trillo I."/>
            <person name="Young S.K."/>
            <person name="Zeng Q."/>
            <person name="Gargeya S."/>
            <person name="Alvarado L."/>
            <person name="Berlin A."/>
            <person name="Chapman S.B."/>
            <person name="Chen Z."/>
            <person name="Freedman E."/>
            <person name="Gellesch M."/>
            <person name="Goldberg J."/>
            <person name="Griggs A."/>
            <person name="Gujja S."/>
            <person name="Heilman E."/>
            <person name="Heiman D."/>
            <person name="Howarth C."/>
            <person name="Mehta T."/>
            <person name="Neiman D."/>
            <person name="Pearson M."/>
            <person name="Roberts A."/>
            <person name="Saif S."/>
            <person name="Shea T."/>
            <person name="Shenoy N."/>
            <person name="Sisk P."/>
            <person name="Stolte C."/>
            <person name="Sykes S."/>
            <person name="White J."/>
            <person name="Yandava C."/>
            <person name="Haas B."/>
            <person name="Nusbaum C."/>
            <person name="Birren B."/>
        </authorList>
    </citation>
    <scope>NUCLEOTIDE SEQUENCE [LARGE SCALE GENOMIC DNA]</scope>
    <source>
        <strain evidence="13">ATCC 50818</strain>
    </source>
</reference>
<dbReference type="InParanoid" id="F2U8A1"/>
<protein>
    <recommendedName>
        <fullName evidence="3 8">N-acetylglucosamine-6-phosphate deacetylase</fullName>
        <ecNumber evidence="2 8">3.5.1.25</ecNumber>
    </recommendedName>
</protein>
<dbReference type="FunCoup" id="F2U8A1">
    <property type="interactions" value="704"/>
</dbReference>
<comment type="catalytic activity">
    <reaction evidence="7 8">
        <text>N-acetyl-D-glucosamine 6-phosphate + H2O = D-glucosamine 6-phosphate + acetate</text>
        <dbReference type="Rhea" id="RHEA:22936"/>
        <dbReference type="ChEBI" id="CHEBI:15377"/>
        <dbReference type="ChEBI" id="CHEBI:30089"/>
        <dbReference type="ChEBI" id="CHEBI:57513"/>
        <dbReference type="ChEBI" id="CHEBI:58725"/>
        <dbReference type="EC" id="3.5.1.25"/>
    </reaction>
</comment>
<feature type="binding site" evidence="10">
    <location>
        <begin position="226"/>
        <end position="227"/>
    </location>
    <ligand>
        <name>substrate</name>
    </ligand>
</feature>
<dbReference type="CDD" id="cd00854">
    <property type="entry name" value="NagA"/>
    <property type="match status" value="1"/>
</dbReference>
<sequence>MILRVINGLLLQHGEFVREDLWVQDGKVVNPRDLFFATKAQADVVVDAQGNMIAPGFIDVQLNGCFGVDFSSSHSNDIEDGIAKVRRALLKQGVTGFCPTIITSSPERYHDILPKMKKADGGDAGAAVLGVHLEGPFINPDKKGAHPKHLIQPLEAGMASIETTYGPDLSNVAIVTLAPELEHAPRVIQDLRKRGIVVSLGHTHATLEQAERGMLMGASSITHLFNAMTAFHHRDPGIIGLLPYGGEGRYRFFYGLIVDGLHTHDASMRLAYANHPEGCVLITDATQAMGLPPGEHHLGDMAVVLDHNHRLTLKGTDTLAGSAVSMDVCVRRFSTFAGAARAVEAASLRPAQLLNIEERKGHLHYGADADFVILSHDLHVLCTYIGGKLQWAASATFPPTRTTSK</sequence>
<dbReference type="OMA" id="PCRKGAH"/>
<evidence type="ECO:0000256" key="7">
    <source>
        <dbReference type="ARBA" id="ARBA00047647"/>
    </source>
</evidence>
<dbReference type="GO" id="GO:0008448">
    <property type="term" value="F:N-acetylglucosamine-6-phosphate deacetylase activity"/>
    <property type="evidence" value="ECO:0007669"/>
    <property type="project" value="UniProtKB-UniRule"/>
</dbReference>
<feature type="binding site" evidence="10">
    <location>
        <position position="234"/>
    </location>
    <ligand>
        <name>substrate</name>
    </ligand>
</feature>